<keyword evidence="3" id="KW-1185">Reference proteome</keyword>
<dbReference type="InterPro" id="IPR004843">
    <property type="entry name" value="Calcineurin-like_PHP"/>
</dbReference>
<feature type="domain" description="Lariat debranching enzyme C-terminal" evidence="1">
    <location>
        <begin position="295"/>
        <end position="446"/>
    </location>
</feature>
<organism evidence="2 3">
    <name type="scientific">Neonectria punicea</name>
    <dbReference type="NCBI Taxonomy" id="979145"/>
    <lineage>
        <taxon>Eukaryota</taxon>
        <taxon>Fungi</taxon>
        <taxon>Dikarya</taxon>
        <taxon>Ascomycota</taxon>
        <taxon>Pezizomycotina</taxon>
        <taxon>Sordariomycetes</taxon>
        <taxon>Hypocreomycetidae</taxon>
        <taxon>Hypocreales</taxon>
        <taxon>Nectriaceae</taxon>
        <taxon>Neonectria</taxon>
    </lineage>
</organism>
<gene>
    <name evidence="2" type="primary">DBR1_2</name>
    <name evidence="2" type="ORF">QQX98_012994</name>
</gene>
<evidence type="ECO:0000313" key="3">
    <source>
        <dbReference type="Proteomes" id="UP001498476"/>
    </source>
</evidence>
<dbReference type="Gene3D" id="3.60.21.10">
    <property type="match status" value="1"/>
</dbReference>
<dbReference type="InterPro" id="IPR007708">
    <property type="entry name" value="DBR1_C"/>
</dbReference>
<comment type="caution">
    <text evidence="2">The sequence shown here is derived from an EMBL/GenBank/DDBJ whole genome shotgun (WGS) entry which is preliminary data.</text>
</comment>
<dbReference type="PANTHER" id="PTHR12849">
    <property type="entry name" value="RNA LARIAT DEBRANCHING ENZYME"/>
    <property type="match status" value="1"/>
</dbReference>
<name>A0ABR1GHN7_9HYPO</name>
<dbReference type="SUPFAM" id="SSF56300">
    <property type="entry name" value="Metallo-dependent phosphatases"/>
    <property type="match status" value="1"/>
</dbReference>
<dbReference type="InterPro" id="IPR029052">
    <property type="entry name" value="Metallo-depent_PP-like"/>
</dbReference>
<sequence>MSSTSKNPDSLPLPKIAVVGCGHGGLDAIYSTLETQCSEKGWVLSDIDFLIICGDFQAVRNESDLNCMSVPRKYRKLGDFYKYYSGETTAPVLTLVIGGNHEASNYLAELHHGGWLAPNIFYLGAAGVLRYGPWRIAGLSGIYYKSDYRKPHHERLPYGAGAVRSVYHVRECDVQRLLQVHSQVDVGLSHDWPTWVELFGDHGSLFAEKPTFLASAKIDNLGSKPAAEVMNHLRPPHWFSGHMHTRFTATVEYEDGLSMEDSVKALSVSDELKASLPIFKRQKKSTSTSSASPLIPAGPQTKTEFLALDKVGAHPRLFMELKELEPPARSDSDIAQYSSINEDGKFSLHYDEEWLAITRASIKGLGLADAGTHVVPFKDLVASLPQHKAWVRENIVDKDLLKMPENFVPHAPVHNPHAPTSFEQPPEYLDQQTARFTELLGMSNQHQVVENE</sequence>
<dbReference type="Proteomes" id="UP001498476">
    <property type="component" value="Unassembled WGS sequence"/>
</dbReference>
<evidence type="ECO:0000313" key="2">
    <source>
        <dbReference type="EMBL" id="KAK7397639.1"/>
    </source>
</evidence>
<protein>
    <submittedName>
        <fullName evidence="2">Lariat debranching enzyme</fullName>
    </submittedName>
</protein>
<dbReference type="Pfam" id="PF05011">
    <property type="entry name" value="DBR1"/>
    <property type="match status" value="1"/>
</dbReference>
<accession>A0ABR1GHN7</accession>
<proteinExistence type="predicted"/>
<dbReference type="PANTHER" id="PTHR12849:SF0">
    <property type="entry name" value="LARIAT DEBRANCHING ENZYME"/>
    <property type="match status" value="1"/>
</dbReference>
<dbReference type="SMART" id="SM01124">
    <property type="entry name" value="DBR1"/>
    <property type="match status" value="1"/>
</dbReference>
<dbReference type="Pfam" id="PF00149">
    <property type="entry name" value="Metallophos"/>
    <property type="match status" value="1"/>
</dbReference>
<dbReference type="EMBL" id="JAZAVJ010000464">
    <property type="protein sequence ID" value="KAK7397639.1"/>
    <property type="molecule type" value="Genomic_DNA"/>
</dbReference>
<reference evidence="2 3" key="1">
    <citation type="journal article" date="2025" name="Microbiol. Resour. Announc.">
        <title>Draft genome sequences for Neonectria magnoliae and Neonectria punicea, canker pathogens of Liriodendron tulipifera and Acer saccharum in West Virginia.</title>
        <authorList>
            <person name="Petronek H.M."/>
            <person name="Kasson M.T."/>
            <person name="Metheny A.M."/>
            <person name="Stauder C.M."/>
            <person name="Lovett B."/>
            <person name="Lynch S.C."/>
            <person name="Garnas J.R."/>
            <person name="Kasson L.R."/>
            <person name="Stajich J.E."/>
        </authorList>
    </citation>
    <scope>NUCLEOTIDE SEQUENCE [LARGE SCALE GENOMIC DNA]</scope>
    <source>
        <strain evidence="2 3">NRRL 64653</strain>
    </source>
</reference>
<evidence type="ECO:0000259" key="1">
    <source>
        <dbReference type="SMART" id="SM01124"/>
    </source>
</evidence>